<organism evidence="8 9">
    <name type="scientific">Cerrena zonata</name>
    <dbReference type="NCBI Taxonomy" id="2478898"/>
    <lineage>
        <taxon>Eukaryota</taxon>
        <taxon>Fungi</taxon>
        <taxon>Dikarya</taxon>
        <taxon>Basidiomycota</taxon>
        <taxon>Agaricomycotina</taxon>
        <taxon>Agaricomycetes</taxon>
        <taxon>Polyporales</taxon>
        <taxon>Cerrenaceae</taxon>
        <taxon>Cerrena</taxon>
    </lineage>
</organism>
<dbReference type="GO" id="GO:0051654">
    <property type="term" value="P:establishment of mitochondrion localization"/>
    <property type="evidence" value="ECO:0007669"/>
    <property type="project" value="TreeGrafter"/>
</dbReference>
<dbReference type="InterPro" id="IPR027539">
    <property type="entry name" value="Mdm10"/>
</dbReference>
<dbReference type="HAMAP" id="MF_03102">
    <property type="entry name" value="Mdm10"/>
    <property type="match status" value="1"/>
</dbReference>
<evidence type="ECO:0000256" key="2">
    <source>
        <dbReference type="ARBA" id="ARBA00022692"/>
    </source>
</evidence>
<dbReference type="Pfam" id="PF12519">
    <property type="entry name" value="MDM10"/>
    <property type="match status" value="2"/>
</dbReference>
<evidence type="ECO:0000313" key="9">
    <source>
        <dbReference type="Proteomes" id="UP001385951"/>
    </source>
</evidence>
<keyword evidence="3 6" id="KW-1000">Mitochondrion outer membrane</keyword>
<gene>
    <name evidence="6 8" type="primary">MDM10</name>
    <name evidence="8" type="ORF">QCA50_000103</name>
</gene>
<evidence type="ECO:0000256" key="4">
    <source>
        <dbReference type="ARBA" id="ARBA00023128"/>
    </source>
</evidence>
<dbReference type="GO" id="GO:0015914">
    <property type="term" value="P:phospholipid transport"/>
    <property type="evidence" value="ECO:0007669"/>
    <property type="project" value="TreeGrafter"/>
</dbReference>
<dbReference type="PANTHER" id="PTHR28035:SF1">
    <property type="entry name" value="MITOCHONDRIAL DISTRIBUTION AND MORPHOLOGY PROTEIN 10"/>
    <property type="match status" value="1"/>
</dbReference>
<accession>A0AAW0GS41</accession>
<feature type="compositionally biased region" description="Low complexity" evidence="7">
    <location>
        <begin position="277"/>
        <end position="300"/>
    </location>
</feature>
<comment type="subcellular location">
    <subcellularLocation>
        <location evidence="6">Mitochondrion outer membrane</location>
        <topology evidence="6">Multi-pass membrane protein</topology>
    </subcellularLocation>
    <text evidence="6">The ERMES/MDM complex localizes to a few discrete foci (around 10 per single cell), that represent mitochondria-endoplasmic reticulum junctions. These foci are often found next to mtDNA nucleoids.</text>
</comment>
<evidence type="ECO:0000313" key="8">
    <source>
        <dbReference type="EMBL" id="KAK7695467.1"/>
    </source>
</evidence>
<evidence type="ECO:0000256" key="7">
    <source>
        <dbReference type="SAM" id="MobiDB-lite"/>
    </source>
</evidence>
<name>A0AAW0GS41_9APHY</name>
<evidence type="ECO:0000256" key="3">
    <source>
        <dbReference type="ARBA" id="ARBA00022787"/>
    </source>
</evidence>
<dbReference type="GO" id="GO:0001401">
    <property type="term" value="C:SAM complex"/>
    <property type="evidence" value="ECO:0007669"/>
    <property type="project" value="TreeGrafter"/>
</dbReference>
<evidence type="ECO:0000256" key="6">
    <source>
        <dbReference type="HAMAP-Rule" id="MF_03102"/>
    </source>
</evidence>
<keyword evidence="4 6" id="KW-0496">Mitochondrion</keyword>
<dbReference type="EMBL" id="JASBNA010000001">
    <property type="protein sequence ID" value="KAK7695467.1"/>
    <property type="molecule type" value="Genomic_DNA"/>
</dbReference>
<feature type="region of interest" description="Disordered" evidence="7">
    <location>
        <begin position="276"/>
        <end position="300"/>
    </location>
</feature>
<dbReference type="GO" id="GO:0070096">
    <property type="term" value="P:mitochondrial outer membrane translocase complex assembly"/>
    <property type="evidence" value="ECO:0007669"/>
    <property type="project" value="UniProtKB-UniRule"/>
</dbReference>
<comment type="similarity">
    <text evidence="6">Belongs to the MDM10 family.</text>
</comment>
<comment type="subunit">
    <text evidence="6">Component of the ER-mitochondria encounter structure (ERMES) or MDM complex, composed of MMM1, MDM10, MDM12 and MDM34. Associates with the mitochondrial outer membrane sorting assembly machinery SAM(core) complex.</text>
</comment>
<dbReference type="PANTHER" id="PTHR28035">
    <property type="entry name" value="MITOCHONDRIAL DISTRIBUTION AND MORPHOLOGY PROTEIN 10"/>
    <property type="match status" value="1"/>
</dbReference>
<comment type="caution">
    <text evidence="8">The sequence shown here is derived from an EMBL/GenBank/DDBJ whole genome shotgun (WGS) entry which is preliminary data.</text>
</comment>
<dbReference type="AlphaFoldDB" id="A0AAW0GS41"/>
<dbReference type="Proteomes" id="UP001385951">
    <property type="component" value="Unassembled WGS sequence"/>
</dbReference>
<evidence type="ECO:0000256" key="5">
    <source>
        <dbReference type="ARBA" id="ARBA00023136"/>
    </source>
</evidence>
<reference evidence="8 9" key="1">
    <citation type="submission" date="2022-09" db="EMBL/GenBank/DDBJ databases">
        <authorList>
            <person name="Palmer J.M."/>
        </authorList>
    </citation>
    <scope>NUCLEOTIDE SEQUENCE [LARGE SCALE GENOMIC DNA]</scope>
    <source>
        <strain evidence="8 9">DSM 7382</strain>
    </source>
</reference>
<comment type="domain">
    <text evidence="6">Lacks alpha-helical transmembrane segments, suggesting that it resides in the membrane via beta-sheet conformations similar to those predicted for other outer membrane proteins and porin.</text>
</comment>
<dbReference type="GO" id="GO:1990456">
    <property type="term" value="P:mitochondrion-endoplasmic reticulum membrane tethering"/>
    <property type="evidence" value="ECO:0007669"/>
    <property type="project" value="UniProtKB-UniRule"/>
</dbReference>
<evidence type="ECO:0000256" key="1">
    <source>
        <dbReference type="ARBA" id="ARBA00022452"/>
    </source>
</evidence>
<dbReference type="GO" id="GO:0045040">
    <property type="term" value="P:protein insertion into mitochondrial outer membrane"/>
    <property type="evidence" value="ECO:0007669"/>
    <property type="project" value="UniProtKB-UniRule"/>
</dbReference>
<keyword evidence="5 6" id="KW-0472">Membrane</keyword>
<feature type="region of interest" description="Disordered" evidence="7">
    <location>
        <begin position="353"/>
        <end position="373"/>
    </location>
</feature>
<dbReference type="GO" id="GO:0032865">
    <property type="term" value="C:ERMES complex"/>
    <property type="evidence" value="ECO:0007669"/>
    <property type="project" value="UniProtKB-UniRule"/>
</dbReference>
<feature type="compositionally biased region" description="Basic and acidic residues" evidence="7">
    <location>
        <begin position="218"/>
        <end position="233"/>
    </location>
</feature>
<comment type="function">
    <text evidence="6">Component of the ERMES/MDM complex, which serves as a molecular tether to connect the endoplasmic reticulum and mitochondria. Components of this complex are involved in the control of mitochondrial shape and protein biogenesis and may function in phospholipid exchange. MDM10 is involved in the late assembly steps of the general translocase of the mitochondrial outer membrane (TOM complex). Functions in the TOM40-specific route of the assembly of outer membrane beta-barrel proteins, including the association of TOM40 with the receptor TOM22 and small TOM proteins. Can associate with the SAM(core) complex as well as the MDM12-MMM1 complex, both involved in late steps of the major beta-barrel assembly pathway, that is responsible for biogenesis of all outer membrane beta-barrel proteins. May act as a switch that shuttles between both complexes and channels precursor proteins into the TOM40-specific pathway. Plays a role in mitochondrial morphology and in the inheritance of mitochondria.</text>
</comment>
<keyword evidence="2 6" id="KW-0812">Transmembrane</keyword>
<sequence>MHPFASYVLRSYYKNTGWNEDNLYANLTRSSNAILDFTVPRGLHFSISKSPNPLFKTSYSMNALPSLNGSVGYIFTSCDLDVKNSGDVRVKDMIDRFKVYDQPRRPEDKEEEWLAGERVDTRDYLLYGRVYIPTGRLDALYSTRLSPTVQAMVAAISDPGYSAGRVGGNGASSNVMLSLQHDTGKWCTEYTWSAEDGMWGIRTLHNFGKLWTPAVDVAEHSDKSTSTKPKRVDEEEAMEGGLKGRISAGAEFYISAKEKSAGVSAGLRFTTLPDATPPSFQLPSSASSPLSSSPSSYSQPPTTITALFNPMLGHISGAYAARVTRDLALCSRFDFNIYSYESEWTMGAEWWTRRSKTKPQPESTPTDPTPHALYVPANFPEPRHDDDDIQGVVKARASTTTDVSLMWEGRIRNLLVSLGIVSNLSNRTKPIKAIGLELSYFSSG</sequence>
<feature type="region of interest" description="Disordered" evidence="7">
    <location>
        <begin position="218"/>
        <end position="240"/>
    </location>
</feature>
<keyword evidence="9" id="KW-1185">Reference proteome</keyword>
<proteinExistence type="inferred from homology"/>
<keyword evidence="1 6" id="KW-1134">Transmembrane beta strand</keyword>
<protein>
    <recommendedName>
        <fullName evidence="6">Mitochondrial distribution and morphology protein 10</fullName>
    </recommendedName>
    <alternativeName>
        <fullName evidence="6">Mitochondrial inheritance component MDM10</fullName>
    </alternativeName>
</protein>